<dbReference type="InParanoid" id="E5A8T5"/>
<protein>
    <submittedName>
        <fullName evidence="2">Predicted protein</fullName>
    </submittedName>
</protein>
<feature type="compositionally biased region" description="Low complexity" evidence="1">
    <location>
        <begin position="155"/>
        <end position="175"/>
    </location>
</feature>
<accession>E5A8T5</accession>
<dbReference type="AlphaFoldDB" id="E5A8T5"/>
<evidence type="ECO:0000313" key="2">
    <source>
        <dbReference type="EMBL" id="CBY00030.1"/>
    </source>
</evidence>
<feature type="region of interest" description="Disordered" evidence="1">
    <location>
        <begin position="433"/>
        <end position="458"/>
    </location>
</feature>
<evidence type="ECO:0000256" key="1">
    <source>
        <dbReference type="SAM" id="MobiDB-lite"/>
    </source>
</evidence>
<gene>
    <name evidence="2" type="ORF">LEMA_P076190.1</name>
</gene>
<feature type="compositionally biased region" description="Basic residues" evidence="1">
    <location>
        <begin position="12"/>
        <end position="24"/>
    </location>
</feature>
<feature type="region of interest" description="Disordered" evidence="1">
    <location>
        <begin position="1"/>
        <end position="28"/>
    </location>
</feature>
<dbReference type="OrthoDB" id="3798510at2759"/>
<sequence length="540" mass="58688">MSSRKQLSSYSRRGKRGGRRHRSKLVLPAKLPSLTAEEKCASALTMESVKWHNSNQTSLPGHNLQAPEAILQHWSPQCRPNTLLSSPISVLPAVHVDPKPGSISETCLARTSRTLSHPDRFKIERKDSRFFPLSAFLACPDSIGRCPSTSKFLNSTTVESPSSSASPSTDKTNSSEAIAASPSTIPSRSCALPFSTPMWSAPASPSHDSDLQLASFAKRDLMHSLQKSSKQLDAADYRATPDAGASGCKRTCTALITAPIGSSRPFINMVSLQVRPAIPKEIFDPKVTLTPAMPLKSKLTLHPTRLERQHDTRNFLDLGHANPCWCRTRADSIASKNNECAAVEELPTPFAKVDVAGDTIVASSSGAPLDCASLASSLQALPPLCETSTILSEDWIILPHSSHGHGRRSRSLSLCESLEGDGGMYLVSPASYAISRRPTPTPSPEDGMSESDSGNSLAGPCVPSPAESCIEFIRSPWDEEERQTCQRYMCVCNSASTSAVEWPILQDETGFKKTRHALRGGHLSQEDTGRIWEQEWDWFV</sequence>
<dbReference type="Proteomes" id="UP000002668">
    <property type="component" value="Genome"/>
</dbReference>
<dbReference type="VEuPathDB" id="FungiDB:LEMA_P076190.1"/>
<reference evidence="3" key="1">
    <citation type="journal article" date="2011" name="Nat. Commun.">
        <title>Effector diversification within compartments of the Leptosphaeria maculans genome affected by Repeat-Induced Point mutations.</title>
        <authorList>
            <person name="Rouxel T."/>
            <person name="Grandaubert J."/>
            <person name="Hane J.K."/>
            <person name="Hoede C."/>
            <person name="van de Wouw A.P."/>
            <person name="Couloux A."/>
            <person name="Dominguez V."/>
            <person name="Anthouard V."/>
            <person name="Bally P."/>
            <person name="Bourras S."/>
            <person name="Cozijnsen A.J."/>
            <person name="Ciuffetti L.M."/>
            <person name="Degrave A."/>
            <person name="Dilmaghani A."/>
            <person name="Duret L."/>
            <person name="Fudal I."/>
            <person name="Goodwin S.B."/>
            <person name="Gout L."/>
            <person name="Glaser N."/>
            <person name="Linglin J."/>
            <person name="Kema G.H.J."/>
            <person name="Lapalu N."/>
            <person name="Lawrence C.B."/>
            <person name="May K."/>
            <person name="Meyer M."/>
            <person name="Ollivier B."/>
            <person name="Poulain J."/>
            <person name="Schoch C.L."/>
            <person name="Simon A."/>
            <person name="Spatafora J.W."/>
            <person name="Stachowiak A."/>
            <person name="Turgeon B.G."/>
            <person name="Tyler B.M."/>
            <person name="Vincent D."/>
            <person name="Weissenbach J."/>
            <person name="Amselem J."/>
            <person name="Quesneville H."/>
            <person name="Oliver R.P."/>
            <person name="Wincker P."/>
            <person name="Balesdent M.-H."/>
            <person name="Howlett B.J."/>
        </authorList>
    </citation>
    <scope>NUCLEOTIDE SEQUENCE [LARGE SCALE GENOMIC DNA]</scope>
    <source>
        <strain evidence="3">JN3 / isolate v23.1.3 / race Av1-4-5-6-7-8</strain>
    </source>
</reference>
<proteinExistence type="predicted"/>
<dbReference type="HOGENOM" id="CLU_504398_0_0_1"/>
<keyword evidence="3" id="KW-1185">Reference proteome</keyword>
<dbReference type="EMBL" id="FP929137">
    <property type="protein sequence ID" value="CBY00030.1"/>
    <property type="molecule type" value="Genomic_DNA"/>
</dbReference>
<evidence type="ECO:0000313" key="3">
    <source>
        <dbReference type="Proteomes" id="UP000002668"/>
    </source>
</evidence>
<name>E5A8T5_LEPMJ</name>
<feature type="region of interest" description="Disordered" evidence="1">
    <location>
        <begin position="154"/>
        <end position="185"/>
    </location>
</feature>
<organism evidence="3">
    <name type="scientific">Leptosphaeria maculans (strain JN3 / isolate v23.1.3 / race Av1-4-5-6-7-8)</name>
    <name type="common">Blackleg fungus</name>
    <name type="synonym">Phoma lingam</name>
    <dbReference type="NCBI Taxonomy" id="985895"/>
    <lineage>
        <taxon>Eukaryota</taxon>
        <taxon>Fungi</taxon>
        <taxon>Dikarya</taxon>
        <taxon>Ascomycota</taxon>
        <taxon>Pezizomycotina</taxon>
        <taxon>Dothideomycetes</taxon>
        <taxon>Pleosporomycetidae</taxon>
        <taxon>Pleosporales</taxon>
        <taxon>Pleosporineae</taxon>
        <taxon>Leptosphaeriaceae</taxon>
        <taxon>Plenodomus</taxon>
        <taxon>Plenodomus lingam/Leptosphaeria maculans species complex</taxon>
    </lineage>
</organism>